<evidence type="ECO:0000259" key="2">
    <source>
        <dbReference type="Pfam" id="PF20145"/>
    </source>
</evidence>
<reference evidence="5" key="1">
    <citation type="submission" date="2016-06" db="UniProtKB">
        <authorList>
            <consortium name="WormBaseParasite"/>
        </authorList>
    </citation>
    <scope>IDENTIFICATION</scope>
</reference>
<sequence>MTGDFTHLLCMFLLGACITEATADQSCEVCVGFLKKTATELSEQGISDSAKIEQFIKSKCEKATGKESRFVC</sequence>
<proteinExistence type="predicted"/>
<dbReference type="Proteomes" id="UP000270296">
    <property type="component" value="Unassembled WGS sequence"/>
</dbReference>
<dbReference type="AlphaFoldDB" id="A0A183IF09"/>
<dbReference type="WBParaSite" id="SBAD_0000230601-mRNA-1">
    <property type="protein sequence ID" value="SBAD_0000230601-mRNA-1"/>
    <property type="gene ID" value="SBAD_0000230601"/>
</dbReference>
<feature type="signal peptide" evidence="1">
    <location>
        <begin position="1"/>
        <end position="23"/>
    </location>
</feature>
<evidence type="ECO:0000313" key="4">
    <source>
        <dbReference type="Proteomes" id="UP000270296"/>
    </source>
</evidence>
<evidence type="ECO:0000313" key="5">
    <source>
        <dbReference type="WBParaSite" id="SBAD_0000230601-mRNA-1"/>
    </source>
</evidence>
<reference evidence="3 4" key="2">
    <citation type="submission" date="2018-11" db="EMBL/GenBank/DDBJ databases">
        <authorList>
            <consortium name="Pathogen Informatics"/>
        </authorList>
    </citation>
    <scope>NUCLEOTIDE SEQUENCE [LARGE SCALE GENOMIC DNA]</scope>
</reference>
<protein>
    <submittedName>
        <fullName evidence="5">ARMET_N domain-containing protein</fullName>
    </submittedName>
</protein>
<dbReference type="Pfam" id="PF20145">
    <property type="entry name" value="ARMET_N"/>
    <property type="match status" value="1"/>
</dbReference>
<evidence type="ECO:0000256" key="1">
    <source>
        <dbReference type="SAM" id="SignalP"/>
    </source>
</evidence>
<gene>
    <name evidence="3" type="ORF">SBAD_LOCUS2203</name>
</gene>
<evidence type="ECO:0000313" key="3">
    <source>
        <dbReference type="EMBL" id="VDO96886.1"/>
    </source>
</evidence>
<keyword evidence="4" id="KW-1185">Reference proteome</keyword>
<organism evidence="5">
    <name type="scientific">Soboliphyme baturini</name>
    <dbReference type="NCBI Taxonomy" id="241478"/>
    <lineage>
        <taxon>Eukaryota</taxon>
        <taxon>Metazoa</taxon>
        <taxon>Ecdysozoa</taxon>
        <taxon>Nematoda</taxon>
        <taxon>Enoplea</taxon>
        <taxon>Dorylaimia</taxon>
        <taxon>Dioctophymatida</taxon>
        <taxon>Dioctophymatoidea</taxon>
        <taxon>Soboliphymatidae</taxon>
        <taxon>Soboliphyme</taxon>
    </lineage>
</organism>
<feature type="chain" id="PRO_5043139986" evidence="1">
    <location>
        <begin position="24"/>
        <end position="72"/>
    </location>
</feature>
<feature type="domain" description="ARMET N-terminal" evidence="2">
    <location>
        <begin position="27"/>
        <end position="70"/>
    </location>
</feature>
<accession>A0A183IF09</accession>
<keyword evidence="1" id="KW-0732">Signal</keyword>
<dbReference type="InterPro" id="IPR045332">
    <property type="entry name" value="ARMET_N"/>
</dbReference>
<name>A0A183IF09_9BILA</name>
<dbReference type="Gene3D" id="1.10.225.10">
    <property type="entry name" value="Saposin-like"/>
    <property type="match status" value="1"/>
</dbReference>
<dbReference type="EMBL" id="UZAM01007128">
    <property type="protein sequence ID" value="VDO96886.1"/>
    <property type="molecule type" value="Genomic_DNA"/>
</dbReference>